<dbReference type="Proteomes" id="UP000235346">
    <property type="component" value="Unassembled WGS sequence"/>
</dbReference>
<dbReference type="AlphaFoldDB" id="A0A2N7TTX8"/>
<keyword evidence="2" id="KW-1185">Reference proteome</keyword>
<organism evidence="1 2">
    <name type="scientific">Halomonas heilongjiangensis</name>
    <dbReference type="NCBI Taxonomy" id="1387883"/>
    <lineage>
        <taxon>Bacteria</taxon>
        <taxon>Pseudomonadati</taxon>
        <taxon>Pseudomonadota</taxon>
        <taxon>Gammaproteobacteria</taxon>
        <taxon>Oceanospirillales</taxon>
        <taxon>Halomonadaceae</taxon>
        <taxon>Halomonas</taxon>
    </lineage>
</organism>
<name>A0A2N7TTX8_9GAMM</name>
<comment type="caution">
    <text evidence="1">The sequence shown here is derived from an EMBL/GenBank/DDBJ whole genome shotgun (WGS) entry which is preliminary data.</text>
</comment>
<dbReference type="OrthoDB" id="1550814at2"/>
<evidence type="ECO:0000313" key="2">
    <source>
        <dbReference type="Proteomes" id="UP000235346"/>
    </source>
</evidence>
<evidence type="ECO:0000313" key="1">
    <source>
        <dbReference type="EMBL" id="PMR71654.1"/>
    </source>
</evidence>
<accession>A0A2N7TTX8</accession>
<gene>
    <name evidence="1" type="ORF">C1H66_01710</name>
</gene>
<protein>
    <submittedName>
        <fullName evidence="1">Uncharacterized protein</fullName>
    </submittedName>
</protein>
<dbReference type="RefSeq" id="WP_102626193.1">
    <property type="nucleotide sequence ID" value="NZ_PDOH01000055.1"/>
</dbReference>
<dbReference type="EMBL" id="PNRE01000010">
    <property type="protein sequence ID" value="PMR71654.1"/>
    <property type="molecule type" value="Genomic_DNA"/>
</dbReference>
<proteinExistence type="predicted"/>
<reference evidence="1 2" key="1">
    <citation type="submission" date="2018-01" db="EMBL/GenBank/DDBJ databases">
        <title>Halomonas endophytica sp. nov., isolated from storage liquid in the stems of Populus euphratica.</title>
        <authorList>
            <person name="Chen C."/>
        </authorList>
    </citation>
    <scope>NUCLEOTIDE SEQUENCE [LARGE SCALE GENOMIC DNA]</scope>
    <source>
        <strain evidence="1 2">DSM 26881</strain>
    </source>
</reference>
<sequence length="117" mass="12976">MKALTLKALALFGALMLTVILVGVVADIRGFDETRGGYEPPYTGFTGESIDWHRLDRGPNGFVKRGHVIDVLVNCETGMISLSVFGLERQWRQVSPRALAVHQPREACQQAGYVTRF</sequence>